<dbReference type="Proteomes" id="UP000248924">
    <property type="component" value="Unassembled WGS sequence"/>
</dbReference>
<comment type="caution">
    <text evidence="12">The sequence shown here is derived from an EMBL/GenBank/DDBJ whole genome shotgun (WGS) entry which is preliminary data.</text>
</comment>
<keyword evidence="13" id="KW-1185">Reference proteome</keyword>
<dbReference type="InterPro" id="IPR014349">
    <property type="entry name" value="Rieske_Fe-S_prot"/>
</dbReference>
<keyword evidence="7" id="KW-1015">Disulfide bond</keyword>
<evidence type="ECO:0000256" key="9">
    <source>
        <dbReference type="SAM" id="MobiDB-lite"/>
    </source>
</evidence>
<evidence type="ECO:0000256" key="8">
    <source>
        <dbReference type="ARBA" id="ARBA00029586"/>
    </source>
</evidence>
<evidence type="ECO:0000256" key="4">
    <source>
        <dbReference type="ARBA" id="ARBA00022723"/>
    </source>
</evidence>
<dbReference type="GO" id="GO:0046872">
    <property type="term" value="F:metal ion binding"/>
    <property type="evidence" value="ECO:0007669"/>
    <property type="project" value="UniProtKB-KW"/>
</dbReference>
<keyword evidence="5" id="KW-0408">Iron</keyword>
<protein>
    <recommendedName>
        <fullName evidence="2">Cytochrome bc1 complex Rieske iron-sulfur subunit</fullName>
    </recommendedName>
    <alternativeName>
        <fullName evidence="8">Cytochrome bc1 reductase complex subunit QcrA</fullName>
    </alternativeName>
</protein>
<sequence>MDRHPRAARHRRPLVGPEGGRVRRRPPVPDGPPGVTRRIALSFLASAAGAIGFAVTYGLGGQTQWEGICLAVAFAGLATGLAIWGRRLVPTGGYVEEHEGFTPPPDEQASTADVLTAPDSPLRRRGLLATLGLALTALGAAALFPLRSLLPWDRTAPVRALTETPWRPGVRLVNADGRPLRPDDVPAGAVVGVFPEGDIEAGDAPAFAVRLRPERFTRPPSAGHLDGLVVYSLLCTHAGCPVRLYLNGTGRMLCPCHQSSFNLFADAAPVAGPAARPLPGLPIEVGADGYLRATGDFTSPPGAGFWDRP</sequence>
<evidence type="ECO:0000256" key="6">
    <source>
        <dbReference type="ARBA" id="ARBA00023014"/>
    </source>
</evidence>
<keyword evidence="6" id="KW-0411">Iron-sulfur</keyword>
<dbReference type="InterPro" id="IPR017941">
    <property type="entry name" value="Rieske_2Fe-2S"/>
</dbReference>
<evidence type="ECO:0000256" key="3">
    <source>
        <dbReference type="ARBA" id="ARBA00022714"/>
    </source>
</evidence>
<evidence type="ECO:0000256" key="10">
    <source>
        <dbReference type="SAM" id="Phobius"/>
    </source>
</evidence>
<dbReference type="SUPFAM" id="SSF50022">
    <property type="entry name" value="ISP domain"/>
    <property type="match status" value="1"/>
</dbReference>
<evidence type="ECO:0000259" key="11">
    <source>
        <dbReference type="PROSITE" id="PS51296"/>
    </source>
</evidence>
<keyword evidence="3" id="KW-0001">2Fe-2S</keyword>
<keyword evidence="10" id="KW-1133">Transmembrane helix</keyword>
<keyword evidence="4" id="KW-0479">Metal-binding</keyword>
<evidence type="ECO:0000256" key="5">
    <source>
        <dbReference type="ARBA" id="ARBA00023004"/>
    </source>
</evidence>
<keyword evidence="10" id="KW-0812">Transmembrane</keyword>
<dbReference type="PROSITE" id="PS51296">
    <property type="entry name" value="RIESKE"/>
    <property type="match status" value="1"/>
</dbReference>
<evidence type="ECO:0000313" key="12">
    <source>
        <dbReference type="EMBL" id="PZG18120.1"/>
    </source>
</evidence>
<feature type="region of interest" description="Disordered" evidence="9">
    <location>
        <begin position="1"/>
        <end position="34"/>
    </location>
</feature>
<evidence type="ECO:0000256" key="2">
    <source>
        <dbReference type="ARBA" id="ARBA00015816"/>
    </source>
</evidence>
<organism evidence="12 13">
    <name type="scientific">Micromonospora craterilacus</name>
    <dbReference type="NCBI Taxonomy" id="1655439"/>
    <lineage>
        <taxon>Bacteria</taxon>
        <taxon>Bacillati</taxon>
        <taxon>Actinomycetota</taxon>
        <taxon>Actinomycetes</taxon>
        <taxon>Micromonosporales</taxon>
        <taxon>Micromonosporaceae</taxon>
        <taxon>Micromonospora</taxon>
    </lineage>
</organism>
<accession>A0A2W2EX37</accession>
<dbReference type="EMBL" id="POTY01000076">
    <property type="protein sequence ID" value="PZG18120.1"/>
    <property type="molecule type" value="Genomic_DNA"/>
</dbReference>
<evidence type="ECO:0000256" key="7">
    <source>
        <dbReference type="ARBA" id="ARBA00023157"/>
    </source>
</evidence>
<comment type="function">
    <text evidence="1">Iron-sulfur subunit of the cytochrome bc1 complex, an essential component of the respiratory electron transport chain required for ATP synthesis. The bc1 complex catalyzes the oxidation of menaquinol and the reduction of cytochrome c in the respiratory chain. The bc1 complex operates through a Q-cycle mechanism that couples electron transfer to generation of the proton gradient that drives ATP synthesis.</text>
</comment>
<feature type="transmembrane region" description="Helical" evidence="10">
    <location>
        <begin position="39"/>
        <end position="60"/>
    </location>
</feature>
<dbReference type="InterPro" id="IPR036922">
    <property type="entry name" value="Rieske_2Fe-2S_sf"/>
</dbReference>
<feature type="transmembrane region" description="Helical" evidence="10">
    <location>
        <begin position="127"/>
        <end position="146"/>
    </location>
</feature>
<dbReference type="GO" id="GO:0051537">
    <property type="term" value="F:2 iron, 2 sulfur cluster binding"/>
    <property type="evidence" value="ECO:0007669"/>
    <property type="project" value="UniProtKB-KW"/>
</dbReference>
<dbReference type="Pfam" id="PF00355">
    <property type="entry name" value="Rieske"/>
    <property type="match status" value="1"/>
</dbReference>
<dbReference type="Gene3D" id="2.102.10.10">
    <property type="entry name" value="Rieske [2Fe-2S] iron-sulphur domain"/>
    <property type="match status" value="1"/>
</dbReference>
<dbReference type="PANTHER" id="PTHR10134">
    <property type="entry name" value="CYTOCHROME B-C1 COMPLEX SUBUNIT RIESKE, MITOCHONDRIAL"/>
    <property type="match status" value="1"/>
</dbReference>
<evidence type="ECO:0000313" key="13">
    <source>
        <dbReference type="Proteomes" id="UP000248924"/>
    </source>
</evidence>
<evidence type="ECO:0000256" key="1">
    <source>
        <dbReference type="ARBA" id="ARBA00002494"/>
    </source>
</evidence>
<dbReference type="AlphaFoldDB" id="A0A2W2EX37"/>
<name>A0A2W2EX37_9ACTN</name>
<dbReference type="GO" id="GO:0016705">
    <property type="term" value="F:oxidoreductase activity, acting on paired donors, with incorporation or reduction of molecular oxygen"/>
    <property type="evidence" value="ECO:0007669"/>
    <property type="project" value="UniProtKB-ARBA"/>
</dbReference>
<feature type="compositionally biased region" description="Basic residues" evidence="9">
    <location>
        <begin position="1"/>
        <end position="13"/>
    </location>
</feature>
<gene>
    <name evidence="12" type="ORF">C1I95_14135</name>
</gene>
<reference evidence="12 13" key="1">
    <citation type="submission" date="2018-01" db="EMBL/GenBank/DDBJ databases">
        <title>Draft genome sequence of Jishengella sp. NA12.</title>
        <authorList>
            <person name="Sahin N."/>
            <person name="Ay H."/>
            <person name="Saygin H."/>
        </authorList>
    </citation>
    <scope>NUCLEOTIDE SEQUENCE [LARGE SCALE GENOMIC DNA]</scope>
    <source>
        <strain evidence="12 13">NA12</strain>
    </source>
</reference>
<feature type="transmembrane region" description="Helical" evidence="10">
    <location>
        <begin position="67"/>
        <end position="85"/>
    </location>
</feature>
<keyword evidence="10" id="KW-0472">Membrane</keyword>
<feature type="domain" description="Rieske" evidence="11">
    <location>
        <begin position="191"/>
        <end position="292"/>
    </location>
</feature>
<dbReference type="GO" id="GO:0004497">
    <property type="term" value="F:monooxygenase activity"/>
    <property type="evidence" value="ECO:0007669"/>
    <property type="project" value="UniProtKB-ARBA"/>
</dbReference>
<dbReference type="CDD" id="cd03467">
    <property type="entry name" value="Rieske"/>
    <property type="match status" value="1"/>
</dbReference>
<proteinExistence type="predicted"/>